<evidence type="ECO:0000256" key="1">
    <source>
        <dbReference type="SAM" id="MobiDB-lite"/>
    </source>
</evidence>
<organism evidence="2 3">
    <name type="scientific">Escallonia rubra</name>
    <dbReference type="NCBI Taxonomy" id="112253"/>
    <lineage>
        <taxon>Eukaryota</taxon>
        <taxon>Viridiplantae</taxon>
        <taxon>Streptophyta</taxon>
        <taxon>Embryophyta</taxon>
        <taxon>Tracheophyta</taxon>
        <taxon>Spermatophyta</taxon>
        <taxon>Magnoliopsida</taxon>
        <taxon>eudicotyledons</taxon>
        <taxon>Gunneridae</taxon>
        <taxon>Pentapetalae</taxon>
        <taxon>asterids</taxon>
        <taxon>campanulids</taxon>
        <taxon>Escalloniales</taxon>
        <taxon>Escalloniaceae</taxon>
        <taxon>Escallonia</taxon>
    </lineage>
</organism>
<proteinExistence type="predicted"/>
<feature type="region of interest" description="Disordered" evidence="1">
    <location>
        <begin position="1"/>
        <end position="75"/>
    </location>
</feature>
<accession>A0AA88S912</accession>
<comment type="caution">
    <text evidence="2">The sequence shown here is derived from an EMBL/GenBank/DDBJ whole genome shotgun (WGS) entry which is preliminary data.</text>
</comment>
<gene>
    <name evidence="2" type="ORF">RJ640_009633</name>
</gene>
<feature type="compositionally biased region" description="Polar residues" evidence="1">
    <location>
        <begin position="114"/>
        <end position="138"/>
    </location>
</feature>
<dbReference type="AlphaFoldDB" id="A0AA88S912"/>
<reference evidence="2" key="1">
    <citation type="submission" date="2022-12" db="EMBL/GenBank/DDBJ databases">
        <title>Draft genome assemblies for two species of Escallonia (Escalloniales).</title>
        <authorList>
            <person name="Chanderbali A."/>
            <person name="Dervinis C."/>
            <person name="Anghel I."/>
            <person name="Soltis D."/>
            <person name="Soltis P."/>
            <person name="Zapata F."/>
        </authorList>
    </citation>
    <scope>NUCLEOTIDE SEQUENCE</scope>
    <source>
        <strain evidence="2">UCBG92.1500</strain>
        <tissue evidence="2">Leaf</tissue>
    </source>
</reference>
<keyword evidence="3" id="KW-1185">Reference proteome</keyword>
<evidence type="ECO:0000313" key="3">
    <source>
        <dbReference type="Proteomes" id="UP001187471"/>
    </source>
</evidence>
<sequence length="151" mass="15656">MRRWSMPTPALSSATLPQPPPTPAPSARSGVASMPSSVASALPSKRTEASPSRTRSGRADLPSRFVVQSTGGQLREEEVEAADSAAAAATASTVAASELRISTFSRSGFEFQPAKTNHNTSKSGNPNLPTTSNPSMHPQTRGGCMNFNGDG</sequence>
<dbReference type="EMBL" id="JAVXUO010000207">
    <property type="protein sequence ID" value="KAK2994406.1"/>
    <property type="molecule type" value="Genomic_DNA"/>
</dbReference>
<evidence type="ECO:0000313" key="2">
    <source>
        <dbReference type="EMBL" id="KAK2994406.1"/>
    </source>
</evidence>
<dbReference type="Proteomes" id="UP001187471">
    <property type="component" value="Unassembled WGS sequence"/>
</dbReference>
<protein>
    <submittedName>
        <fullName evidence="2">Uncharacterized protein</fullName>
    </submittedName>
</protein>
<name>A0AA88S912_9ASTE</name>
<feature type="region of interest" description="Disordered" evidence="1">
    <location>
        <begin position="110"/>
        <end position="151"/>
    </location>
</feature>